<protein>
    <recommendedName>
        <fullName evidence="1">CoA-binding domain-containing protein</fullName>
    </recommendedName>
</protein>
<name>A0A318GY44_9BURK</name>
<organism evidence="2 3">
    <name type="scientific">Sphaerotilus hippei</name>
    <dbReference type="NCBI Taxonomy" id="744406"/>
    <lineage>
        <taxon>Bacteria</taxon>
        <taxon>Pseudomonadati</taxon>
        <taxon>Pseudomonadota</taxon>
        <taxon>Betaproteobacteria</taxon>
        <taxon>Burkholderiales</taxon>
        <taxon>Sphaerotilaceae</taxon>
        <taxon>Sphaerotilus</taxon>
    </lineage>
</organism>
<feature type="domain" description="CoA-binding" evidence="1">
    <location>
        <begin position="1"/>
        <end position="91"/>
    </location>
</feature>
<dbReference type="EMBL" id="QJJS01000012">
    <property type="protein sequence ID" value="PXW94771.1"/>
    <property type="molecule type" value="Genomic_DNA"/>
</dbReference>
<dbReference type="AlphaFoldDB" id="A0A318GY44"/>
<dbReference type="PANTHER" id="PTHR33303:SF2">
    <property type="entry name" value="COA-BINDING DOMAIN-CONTAINING PROTEIN"/>
    <property type="match status" value="1"/>
</dbReference>
<dbReference type="Proteomes" id="UP000247811">
    <property type="component" value="Unassembled WGS sequence"/>
</dbReference>
<dbReference type="Pfam" id="PF13380">
    <property type="entry name" value="CoA_binding_2"/>
    <property type="match status" value="1"/>
</dbReference>
<evidence type="ECO:0000313" key="3">
    <source>
        <dbReference type="Proteomes" id="UP000247811"/>
    </source>
</evidence>
<dbReference type="SUPFAM" id="SSF51735">
    <property type="entry name" value="NAD(P)-binding Rossmann-fold domains"/>
    <property type="match status" value="1"/>
</dbReference>
<proteinExistence type="predicted"/>
<dbReference type="PANTHER" id="PTHR33303">
    <property type="entry name" value="CYTOPLASMIC PROTEIN-RELATED"/>
    <property type="match status" value="1"/>
</dbReference>
<accession>A0A318GY44</accession>
<keyword evidence="3" id="KW-1185">Reference proteome</keyword>
<evidence type="ECO:0000313" key="2">
    <source>
        <dbReference type="EMBL" id="PXW94771.1"/>
    </source>
</evidence>
<dbReference type="InterPro" id="IPR036291">
    <property type="entry name" value="NAD(P)-bd_dom_sf"/>
</dbReference>
<dbReference type="SMART" id="SM00881">
    <property type="entry name" value="CoA_binding"/>
    <property type="match status" value="1"/>
</dbReference>
<dbReference type="Gene3D" id="3.40.50.720">
    <property type="entry name" value="NAD(P)-binding Rossmann-like Domain"/>
    <property type="match status" value="1"/>
</dbReference>
<dbReference type="InterPro" id="IPR003781">
    <property type="entry name" value="CoA-bd"/>
</dbReference>
<reference evidence="2 3" key="1">
    <citation type="submission" date="2018-05" db="EMBL/GenBank/DDBJ databases">
        <title>Genomic Encyclopedia of Type Strains, Phase IV (KMG-IV): sequencing the most valuable type-strain genomes for metagenomic binning, comparative biology and taxonomic classification.</title>
        <authorList>
            <person name="Goeker M."/>
        </authorList>
    </citation>
    <scope>NUCLEOTIDE SEQUENCE [LARGE SCALE GENOMIC DNA]</scope>
    <source>
        <strain evidence="2 3">DSM 566</strain>
    </source>
</reference>
<evidence type="ECO:0000259" key="1">
    <source>
        <dbReference type="SMART" id="SM00881"/>
    </source>
</evidence>
<comment type="caution">
    <text evidence="2">The sequence shown here is derived from an EMBL/GenBank/DDBJ whole genome shotgun (WGS) entry which is preliminary data.</text>
</comment>
<sequence length="122" mass="13567">MPRTVAVVGLSDRASRPSHRVATYLREAGWTVVPVHPLLQTWEGLPCWPDLDQVPVPIDVVDVFRRTEDVLPVARAAVRIGARCLWQQQGVVNTEADRLARAAGLLSVMDRCLLVDHARRLA</sequence>
<gene>
    <name evidence="2" type="ORF">C7444_11287</name>
</gene>